<dbReference type="Proteomes" id="UP000663760">
    <property type="component" value="Chromosome 13"/>
</dbReference>
<sequence length="49" mass="5394">MAMSWKALMKLGDWIFLVSSVLSVSCPVFSQGLHFGIDAQDLGWFSEAS</sequence>
<accession>A0A7I8JJK3</accession>
<feature type="chain" id="PRO_5045019986" evidence="1">
    <location>
        <begin position="24"/>
        <end position="49"/>
    </location>
</feature>
<protein>
    <submittedName>
        <fullName evidence="2">Uncharacterized protein</fullName>
    </submittedName>
</protein>
<feature type="signal peptide" evidence="1">
    <location>
        <begin position="1"/>
        <end position="23"/>
    </location>
</feature>
<evidence type="ECO:0000313" key="3">
    <source>
        <dbReference type="EMBL" id="CAA7407367.1"/>
    </source>
</evidence>
<evidence type="ECO:0000313" key="4">
    <source>
        <dbReference type="Proteomes" id="UP000663760"/>
    </source>
</evidence>
<name>A0A7I8JJK3_SPIIN</name>
<dbReference type="AlphaFoldDB" id="A0A7I8JJK3"/>
<evidence type="ECO:0000313" key="2">
    <source>
        <dbReference type="EMBL" id="CAA2631066.1"/>
    </source>
</evidence>
<dbReference type="EMBL" id="LR743600">
    <property type="protein sequence ID" value="CAA2631066.1"/>
    <property type="molecule type" value="Genomic_DNA"/>
</dbReference>
<keyword evidence="4" id="KW-1185">Reference proteome</keyword>
<organism evidence="2">
    <name type="scientific">Spirodela intermedia</name>
    <name type="common">Intermediate duckweed</name>
    <dbReference type="NCBI Taxonomy" id="51605"/>
    <lineage>
        <taxon>Eukaryota</taxon>
        <taxon>Viridiplantae</taxon>
        <taxon>Streptophyta</taxon>
        <taxon>Embryophyta</taxon>
        <taxon>Tracheophyta</taxon>
        <taxon>Spermatophyta</taxon>
        <taxon>Magnoliopsida</taxon>
        <taxon>Liliopsida</taxon>
        <taxon>Araceae</taxon>
        <taxon>Lemnoideae</taxon>
        <taxon>Spirodela</taxon>
    </lineage>
</organism>
<proteinExistence type="predicted"/>
<dbReference type="EMBL" id="LR746276">
    <property type="protein sequence ID" value="CAA7407367.1"/>
    <property type="molecule type" value="Genomic_DNA"/>
</dbReference>
<reference evidence="2" key="1">
    <citation type="submission" date="2019-12" db="EMBL/GenBank/DDBJ databases">
        <authorList>
            <person name="Scholz U."/>
            <person name="Mascher M."/>
            <person name="Fiebig A."/>
        </authorList>
    </citation>
    <scope>NUCLEOTIDE SEQUENCE</scope>
</reference>
<keyword evidence="1" id="KW-0732">Signal</keyword>
<gene>
    <name evidence="2" type="ORF">SI7747_13016712</name>
    <name evidence="3" type="ORF">SI8410_13018045</name>
</gene>
<evidence type="ECO:0000256" key="1">
    <source>
        <dbReference type="SAM" id="SignalP"/>
    </source>
</evidence>
<dbReference type="PROSITE" id="PS51257">
    <property type="entry name" value="PROKAR_LIPOPROTEIN"/>
    <property type="match status" value="1"/>
</dbReference>